<proteinExistence type="predicted"/>
<reference evidence="2" key="1">
    <citation type="submission" date="2016-11" db="EMBL/GenBank/DDBJ databases">
        <authorList>
            <person name="Varghese N."/>
            <person name="Submissions S."/>
        </authorList>
    </citation>
    <scope>NUCLEOTIDE SEQUENCE [LARGE SCALE GENOMIC DNA]</scope>
    <source>
        <strain evidence="2">DSM 19514</strain>
    </source>
</reference>
<evidence type="ECO:0000313" key="2">
    <source>
        <dbReference type="Proteomes" id="UP000184295"/>
    </source>
</evidence>
<keyword evidence="2" id="KW-1185">Reference proteome</keyword>
<gene>
    <name evidence="1" type="ORF">SAMN02745225_01412</name>
</gene>
<name>A0A1M4VRJ3_9ACTN</name>
<dbReference type="EMBL" id="FQUL01000018">
    <property type="protein sequence ID" value="SHE71538.1"/>
    <property type="molecule type" value="Genomic_DNA"/>
</dbReference>
<dbReference type="AlphaFoldDB" id="A0A1M4VRJ3"/>
<dbReference type="Proteomes" id="UP000184295">
    <property type="component" value="Unassembled WGS sequence"/>
</dbReference>
<organism evidence="1 2">
    <name type="scientific">Ferrithrix thermotolerans DSM 19514</name>
    <dbReference type="NCBI Taxonomy" id="1121881"/>
    <lineage>
        <taxon>Bacteria</taxon>
        <taxon>Bacillati</taxon>
        <taxon>Actinomycetota</taxon>
        <taxon>Acidimicrobiia</taxon>
        <taxon>Acidimicrobiales</taxon>
        <taxon>Acidimicrobiaceae</taxon>
        <taxon>Ferrithrix</taxon>
    </lineage>
</organism>
<evidence type="ECO:0000313" key="1">
    <source>
        <dbReference type="EMBL" id="SHE71538.1"/>
    </source>
</evidence>
<sequence length="60" mass="6758">MHYRSLSVELHSSLGLARLTRSLSWLADLIVTSGRIFVTQESIVARALDFEIIVLLSLRC</sequence>
<protein>
    <submittedName>
        <fullName evidence="1">Uncharacterized protein</fullName>
    </submittedName>
</protein>
<accession>A0A1M4VRJ3</accession>